<dbReference type="Proteomes" id="UP000694460">
    <property type="component" value="Unassembled WGS sequence"/>
</dbReference>
<evidence type="ECO:0000313" key="2">
    <source>
        <dbReference type="EMBL" id="MBP2453369.1"/>
    </source>
</evidence>
<evidence type="ECO:0000259" key="1">
    <source>
        <dbReference type="Pfam" id="PF07858"/>
    </source>
</evidence>
<dbReference type="Gene3D" id="3.10.450.50">
    <property type="match status" value="1"/>
</dbReference>
<proteinExistence type="predicted"/>
<accession>A0ABS4ZXQ6</accession>
<protein>
    <submittedName>
        <fullName evidence="2">Limonene-1,2-epoxide hydrolase</fullName>
        <ecNumber evidence="2">3.3.2.8</ecNumber>
    </submittedName>
</protein>
<dbReference type="InterPro" id="IPR032710">
    <property type="entry name" value="NTF2-like_dom_sf"/>
</dbReference>
<dbReference type="GO" id="GO:0018744">
    <property type="term" value="F:limonene-1,2-epoxide hydrolase activity"/>
    <property type="evidence" value="ECO:0007669"/>
    <property type="project" value="UniProtKB-EC"/>
</dbReference>
<keyword evidence="3" id="KW-1185">Reference proteome</keyword>
<feature type="domain" description="Limonene-1,2-epoxide hydrolase" evidence="1">
    <location>
        <begin position="7"/>
        <end position="126"/>
    </location>
</feature>
<keyword evidence="2" id="KW-0378">Hydrolase</keyword>
<name>A0ABS4ZXQ6_9MYCO</name>
<dbReference type="InterPro" id="IPR013100">
    <property type="entry name" value="LEH"/>
</dbReference>
<gene>
    <name evidence="2" type="ORF">JOF57_003282</name>
</gene>
<dbReference type="RefSeq" id="WP_209918116.1">
    <property type="nucleotide sequence ID" value="NZ_JAGIOP010000002.1"/>
</dbReference>
<dbReference type="EMBL" id="JAGIOP010000002">
    <property type="protein sequence ID" value="MBP2453369.1"/>
    <property type="molecule type" value="Genomic_DNA"/>
</dbReference>
<dbReference type="Pfam" id="PF07858">
    <property type="entry name" value="LEH"/>
    <property type="match status" value="1"/>
</dbReference>
<reference evidence="2 3" key="1">
    <citation type="submission" date="2021-03" db="EMBL/GenBank/DDBJ databases">
        <title>Sequencing the genomes of 1000 actinobacteria strains.</title>
        <authorList>
            <person name="Klenk H.-P."/>
        </authorList>
    </citation>
    <scope>NUCLEOTIDE SEQUENCE [LARGE SCALE GENOMIC DNA]</scope>
    <source>
        <strain evidence="2 3">DSM 46713</strain>
    </source>
</reference>
<dbReference type="EC" id="3.3.2.8" evidence="2"/>
<sequence>MTSSDARHTVEAFLTACRHEDFAAIPTFLAEDVVYHNVGMPLIHGRKAAVRFLRMLFGRPGTHFDVFVHRIAVDGDTVLTERTDASIVGPFRFQFWVCGVFEVTEGEITLWRDYFDVYDIVKASARAVIGALIPRFRPTLP</sequence>
<dbReference type="SUPFAM" id="SSF54427">
    <property type="entry name" value="NTF2-like"/>
    <property type="match status" value="1"/>
</dbReference>
<evidence type="ECO:0000313" key="3">
    <source>
        <dbReference type="Proteomes" id="UP000694460"/>
    </source>
</evidence>
<organism evidence="2 3">
    <name type="scientific">Mycolicibacterium lutetiense</name>
    <dbReference type="NCBI Taxonomy" id="1641992"/>
    <lineage>
        <taxon>Bacteria</taxon>
        <taxon>Bacillati</taxon>
        <taxon>Actinomycetota</taxon>
        <taxon>Actinomycetes</taxon>
        <taxon>Mycobacteriales</taxon>
        <taxon>Mycobacteriaceae</taxon>
        <taxon>Mycolicibacterium</taxon>
    </lineage>
</organism>
<comment type="caution">
    <text evidence="2">The sequence shown here is derived from an EMBL/GenBank/DDBJ whole genome shotgun (WGS) entry which is preliminary data.</text>
</comment>